<dbReference type="Pfam" id="PF13193">
    <property type="entry name" value="AMP-binding_C"/>
    <property type="match status" value="1"/>
</dbReference>
<dbReference type="InterPro" id="IPR045851">
    <property type="entry name" value="AMP-bd_C_sf"/>
</dbReference>
<dbReference type="PANTHER" id="PTHR42921">
    <property type="entry name" value="ACETOACETYL-COA SYNTHETASE"/>
    <property type="match status" value="1"/>
</dbReference>
<keyword evidence="8" id="KW-1185">Reference proteome</keyword>
<dbReference type="InterPro" id="IPR042099">
    <property type="entry name" value="ANL_N_sf"/>
</dbReference>
<accession>A0A1S1YUV5</accession>
<dbReference type="InterPro" id="IPR005914">
    <property type="entry name" value="Acac_CoA_synth"/>
</dbReference>
<proteinExistence type="inferred from homology"/>
<sequence length="645" mass="73305">MQPLWTATNQKIESTQIYQFFQSFIGNQPYDYHLLHQKSVDASEDFWSLIWSFCKVLGEKGQPPFILESNHISKTKWFPEATLNFAENLLKRRDNKIAIVSRLENGERREITYGNLYKEVARLSYQMRKDGISKGDRVAGFVPNCIEAIIGMLATSSIGAIWTSCSPDFGLQGVLDRFGQVAPKMIFTANAYSYNGKKHGCLEKVHQLAENISSIEKIIVFDFIEYNVSLEDIIHAVRWHDYVDNTAQEVEFEQVEFNHPLYIMYSSGTTGQPKCIVHRTGGVLLEHLKEHRLHVDLSENDVFFYYSTCGWMMWNWQVSGLASGCTLLLVDGSPFYPSPHYLIDLIDEEEISIFGVSAKYISALEKAEIYPMQTHQLKKLRSIHSTGSPLSIESFHYLYNSFKKDVIVSSISGGTDLIGAFASGNPTVNVYPGELQCKGLGFDLDVLNDEGQPITEEKGELVCKNAFPTMPLYFWNDEENKRYHSAYYSRYENIWAQGDFAEITSHKGMIIYGRSDAVLNPGGVRIGTAEIYRQVMKVESIKECIAVGQEWKDDCRVILFVVMKEGYSLSNSIQEEIRNMIKTNATARHVPSKVIEVNDIPKTRSGKIVEIAVRNVIHGLPVKNTDALQNPEALKEYENLMELKK</sequence>
<name>A0A1S1YUV5_FLAPC</name>
<dbReference type="InterPro" id="IPR020845">
    <property type="entry name" value="AMP-binding_CS"/>
</dbReference>
<dbReference type="Gene3D" id="3.40.50.12780">
    <property type="entry name" value="N-terminal domain of ligase-like"/>
    <property type="match status" value="1"/>
</dbReference>
<dbReference type="PANTHER" id="PTHR42921:SF1">
    <property type="entry name" value="ACETOACETYL-COA SYNTHETASE"/>
    <property type="match status" value="1"/>
</dbReference>
<evidence type="ECO:0000313" key="8">
    <source>
        <dbReference type="Proteomes" id="UP000179797"/>
    </source>
</evidence>
<feature type="domain" description="AMP-binding enzyme C-terminal" evidence="6">
    <location>
        <begin position="535"/>
        <end position="607"/>
    </location>
</feature>
<dbReference type="STRING" id="915059.NH26_23780"/>
<reference evidence="7 8" key="1">
    <citation type="journal article" date="2012" name="Int. J. Syst. Evol. Microbiol.">
        <title>Flammeovirga pacifica sp. nov., isolated from deep-sea sediment.</title>
        <authorList>
            <person name="Xu H."/>
            <person name="Fu Y."/>
            <person name="Yang N."/>
            <person name="Ding Z."/>
            <person name="Lai Q."/>
            <person name="Zeng R."/>
        </authorList>
    </citation>
    <scope>NUCLEOTIDE SEQUENCE [LARGE SCALE GENOMIC DNA]</scope>
    <source>
        <strain evidence="8">DSM 24597 / LMG 26175 / WPAGA1</strain>
    </source>
</reference>
<evidence type="ECO:0000256" key="1">
    <source>
        <dbReference type="ARBA" id="ARBA00006432"/>
    </source>
</evidence>
<dbReference type="PROSITE" id="PS00455">
    <property type="entry name" value="AMP_BINDING"/>
    <property type="match status" value="1"/>
</dbReference>
<dbReference type="Proteomes" id="UP000179797">
    <property type="component" value="Unassembled WGS sequence"/>
</dbReference>
<organism evidence="7 8">
    <name type="scientific">Flammeovirga pacifica</name>
    <dbReference type="NCBI Taxonomy" id="915059"/>
    <lineage>
        <taxon>Bacteria</taxon>
        <taxon>Pseudomonadati</taxon>
        <taxon>Bacteroidota</taxon>
        <taxon>Cytophagia</taxon>
        <taxon>Cytophagales</taxon>
        <taxon>Flammeovirgaceae</taxon>
        <taxon>Flammeovirga</taxon>
    </lineage>
</organism>
<dbReference type="AlphaFoldDB" id="A0A1S1YUV5"/>
<dbReference type="GO" id="GO:0005524">
    <property type="term" value="F:ATP binding"/>
    <property type="evidence" value="ECO:0007669"/>
    <property type="project" value="UniProtKB-KW"/>
</dbReference>
<dbReference type="NCBIfam" id="NF002937">
    <property type="entry name" value="PRK03584.1"/>
    <property type="match status" value="1"/>
</dbReference>
<dbReference type="EMBL" id="JRYR02000002">
    <property type="protein sequence ID" value="OHX64595.1"/>
    <property type="molecule type" value="Genomic_DNA"/>
</dbReference>
<protein>
    <submittedName>
        <fullName evidence="7">Acetoacetate--CoA ligase</fullName>
    </submittedName>
</protein>
<evidence type="ECO:0000259" key="6">
    <source>
        <dbReference type="Pfam" id="PF13193"/>
    </source>
</evidence>
<evidence type="ECO:0000256" key="3">
    <source>
        <dbReference type="ARBA" id="ARBA00022741"/>
    </source>
</evidence>
<comment type="caution">
    <text evidence="7">The sequence shown here is derived from an EMBL/GenBank/DDBJ whole genome shotgun (WGS) entry which is preliminary data.</text>
</comment>
<evidence type="ECO:0000313" key="7">
    <source>
        <dbReference type="EMBL" id="OHX64595.1"/>
    </source>
</evidence>
<dbReference type="InterPro" id="IPR025110">
    <property type="entry name" value="AMP-bd_C"/>
</dbReference>
<keyword evidence="2 7" id="KW-0436">Ligase</keyword>
<dbReference type="InterPro" id="IPR000873">
    <property type="entry name" value="AMP-dep_synth/lig_dom"/>
</dbReference>
<dbReference type="Gene3D" id="3.30.300.30">
    <property type="match status" value="1"/>
</dbReference>
<keyword evidence="4" id="KW-0067">ATP-binding</keyword>
<dbReference type="NCBIfam" id="TIGR01217">
    <property type="entry name" value="ac_ac_CoA_syn"/>
    <property type="match status" value="1"/>
</dbReference>
<dbReference type="GO" id="GO:0006629">
    <property type="term" value="P:lipid metabolic process"/>
    <property type="evidence" value="ECO:0007669"/>
    <property type="project" value="InterPro"/>
</dbReference>
<dbReference type="CDD" id="cd05943">
    <property type="entry name" value="AACS"/>
    <property type="match status" value="1"/>
</dbReference>
<feature type="domain" description="AMP-dependent synthetase/ligase" evidence="5">
    <location>
        <begin position="91"/>
        <end position="466"/>
    </location>
</feature>
<evidence type="ECO:0000259" key="5">
    <source>
        <dbReference type="Pfam" id="PF00501"/>
    </source>
</evidence>
<evidence type="ECO:0000256" key="4">
    <source>
        <dbReference type="ARBA" id="ARBA00022840"/>
    </source>
</evidence>
<dbReference type="RefSeq" id="WP_044217150.1">
    <property type="nucleotide sequence ID" value="NZ_JRYR02000002.1"/>
</dbReference>
<dbReference type="GO" id="GO:0030729">
    <property type="term" value="F:acetoacetate-CoA ligase activity"/>
    <property type="evidence" value="ECO:0007669"/>
    <property type="project" value="InterPro"/>
</dbReference>
<gene>
    <name evidence="7" type="ORF">NH26_23780</name>
</gene>
<dbReference type="Pfam" id="PF00501">
    <property type="entry name" value="AMP-binding"/>
    <property type="match status" value="1"/>
</dbReference>
<dbReference type="OrthoDB" id="9778383at2"/>
<keyword evidence="3" id="KW-0547">Nucleotide-binding</keyword>
<comment type="similarity">
    <text evidence="1">Belongs to the ATP-dependent AMP-binding enzyme family.</text>
</comment>
<dbReference type="SUPFAM" id="SSF56801">
    <property type="entry name" value="Acetyl-CoA synthetase-like"/>
    <property type="match status" value="1"/>
</dbReference>
<evidence type="ECO:0000256" key="2">
    <source>
        <dbReference type="ARBA" id="ARBA00022598"/>
    </source>
</evidence>